<proteinExistence type="predicted"/>
<dbReference type="GO" id="GO:0016740">
    <property type="term" value="F:transferase activity"/>
    <property type="evidence" value="ECO:0007669"/>
    <property type="project" value="UniProtKB-KW"/>
</dbReference>
<name>A0A3G9CW09_METTE</name>
<evidence type="ECO:0000313" key="1">
    <source>
        <dbReference type="EMBL" id="BAW30488.1"/>
    </source>
</evidence>
<gene>
    <name evidence="1" type="ORF">MESMT1_2558</name>
</gene>
<dbReference type="EMBL" id="AP017646">
    <property type="protein sequence ID" value="BAW30488.1"/>
    <property type="molecule type" value="Genomic_DNA"/>
</dbReference>
<dbReference type="Gene3D" id="2.160.10.10">
    <property type="entry name" value="Hexapeptide repeat proteins"/>
    <property type="match status" value="1"/>
</dbReference>
<organism evidence="1 2">
    <name type="scientific">Methanosarcina thermophila</name>
    <dbReference type="NCBI Taxonomy" id="2210"/>
    <lineage>
        <taxon>Archaea</taxon>
        <taxon>Methanobacteriati</taxon>
        <taxon>Methanobacteriota</taxon>
        <taxon>Stenosarchaea group</taxon>
        <taxon>Methanomicrobia</taxon>
        <taxon>Methanosarcinales</taxon>
        <taxon>Methanosarcinaceae</taxon>
        <taxon>Methanosarcina</taxon>
    </lineage>
</organism>
<accession>A0A3G9CW09</accession>
<keyword evidence="1" id="KW-0808">Transferase</keyword>
<dbReference type="Proteomes" id="UP000265557">
    <property type="component" value="Chromosome"/>
</dbReference>
<evidence type="ECO:0000313" key="2">
    <source>
        <dbReference type="Proteomes" id="UP000265557"/>
    </source>
</evidence>
<dbReference type="AlphaFoldDB" id="A0A3G9CW09"/>
<reference evidence="1 2" key="1">
    <citation type="submission" date="2016-09" db="EMBL/GenBank/DDBJ databases">
        <title>Complete Genome Sequence of Methanosarcina thermophila MT-1.</title>
        <authorList>
            <person name="Kouzuma A."/>
        </authorList>
    </citation>
    <scope>NUCLEOTIDE SEQUENCE [LARGE SCALE GENOMIC DNA]</scope>
    <source>
        <strain evidence="1 2">MT-1</strain>
    </source>
</reference>
<dbReference type="SUPFAM" id="SSF51161">
    <property type="entry name" value="Trimeric LpxA-like enzymes"/>
    <property type="match status" value="1"/>
</dbReference>
<dbReference type="InterPro" id="IPR011004">
    <property type="entry name" value="Trimer_LpxA-like_sf"/>
</dbReference>
<protein>
    <submittedName>
        <fullName evidence="1">N-acetylglucosamine-1-phosphate uridyltransferase-like protein</fullName>
    </submittedName>
</protein>
<sequence length="102" mass="10959">MNNSVINTDIRYSIVGNHSFLGAGSLITDCILKNADEGDPKINLHMVKVLAGKEIVNSGYYILGPAMGNRVKIGSGVIIYPGRVIKSGSIILPDQGYNIIDR</sequence>